<evidence type="ECO:0000313" key="3">
    <source>
        <dbReference type="EMBL" id="MDD9207664.1"/>
    </source>
</evidence>
<evidence type="ECO:0000256" key="1">
    <source>
        <dbReference type="SAM" id="MobiDB-lite"/>
    </source>
</evidence>
<feature type="compositionally biased region" description="Basic and acidic residues" evidence="1">
    <location>
        <begin position="115"/>
        <end position="130"/>
    </location>
</feature>
<organism evidence="3 4">
    <name type="scientific">Georgenia halotolerans</name>
    <dbReference type="NCBI Taxonomy" id="3028317"/>
    <lineage>
        <taxon>Bacteria</taxon>
        <taxon>Bacillati</taxon>
        <taxon>Actinomycetota</taxon>
        <taxon>Actinomycetes</taxon>
        <taxon>Micrococcales</taxon>
        <taxon>Bogoriellaceae</taxon>
        <taxon>Georgenia</taxon>
    </lineage>
</organism>
<sequence length="130" mass="13779">MPLSEYEQRVLQQMEQQLRSDDPKLAHTLAERPRVDIRRLIGGILLVAVGLGLLVGGVASGMTWLGVLGFVAMLGGVMLSLTRKGGAGGNSDGGGGGGRGGPARPAQPSGGGFMKRQEDRWERRRDDQGR</sequence>
<dbReference type="Proteomes" id="UP001165561">
    <property type="component" value="Unassembled WGS sequence"/>
</dbReference>
<accession>A0ABT5U005</accession>
<keyword evidence="2" id="KW-0472">Membrane</keyword>
<protein>
    <submittedName>
        <fullName evidence="3">DUF3040 domain-containing protein</fullName>
    </submittedName>
</protein>
<feature type="compositionally biased region" description="Gly residues" evidence="1">
    <location>
        <begin position="85"/>
        <end position="101"/>
    </location>
</feature>
<dbReference type="Pfam" id="PF11239">
    <property type="entry name" value="DUF3040"/>
    <property type="match status" value="1"/>
</dbReference>
<feature type="region of interest" description="Disordered" evidence="1">
    <location>
        <begin position="84"/>
        <end position="130"/>
    </location>
</feature>
<keyword evidence="2" id="KW-1133">Transmembrane helix</keyword>
<reference evidence="3" key="1">
    <citation type="submission" date="2023-02" db="EMBL/GenBank/DDBJ databases">
        <title>Georgenia sp.10Sc9-8, isolated from a soil sample collected from the Taklamakan desert.</title>
        <authorList>
            <person name="Liu S."/>
        </authorList>
    </citation>
    <scope>NUCLEOTIDE SEQUENCE</scope>
    <source>
        <strain evidence="3">10Sc9-8</strain>
    </source>
</reference>
<proteinExistence type="predicted"/>
<feature type="transmembrane region" description="Helical" evidence="2">
    <location>
        <begin position="40"/>
        <end position="58"/>
    </location>
</feature>
<keyword evidence="2" id="KW-0812">Transmembrane</keyword>
<comment type="caution">
    <text evidence="3">The sequence shown here is derived from an EMBL/GenBank/DDBJ whole genome shotgun (WGS) entry which is preliminary data.</text>
</comment>
<evidence type="ECO:0000256" key="2">
    <source>
        <dbReference type="SAM" id="Phobius"/>
    </source>
</evidence>
<dbReference type="EMBL" id="JARACI010001138">
    <property type="protein sequence ID" value="MDD9207664.1"/>
    <property type="molecule type" value="Genomic_DNA"/>
</dbReference>
<gene>
    <name evidence="3" type="ORF">PU560_14495</name>
</gene>
<dbReference type="InterPro" id="IPR021401">
    <property type="entry name" value="DUF3040"/>
</dbReference>
<feature type="transmembrane region" description="Helical" evidence="2">
    <location>
        <begin position="64"/>
        <end position="81"/>
    </location>
</feature>
<keyword evidence="4" id="KW-1185">Reference proteome</keyword>
<evidence type="ECO:0000313" key="4">
    <source>
        <dbReference type="Proteomes" id="UP001165561"/>
    </source>
</evidence>
<name>A0ABT5U005_9MICO</name>